<name>A0ABU2P0Q0_9ACTN</name>
<dbReference type="EMBL" id="JAVREQ010000177">
    <property type="protein sequence ID" value="MDT0382827.1"/>
    <property type="molecule type" value="Genomic_DNA"/>
</dbReference>
<proteinExistence type="predicted"/>
<keyword evidence="2" id="KW-1185">Reference proteome</keyword>
<feature type="non-terminal residue" evidence="1">
    <location>
        <position position="1"/>
    </location>
</feature>
<gene>
    <name evidence="1" type="ORF">RM572_29190</name>
</gene>
<evidence type="ECO:0000313" key="2">
    <source>
        <dbReference type="Proteomes" id="UP001183414"/>
    </source>
</evidence>
<reference evidence="2" key="1">
    <citation type="submission" date="2023-07" db="EMBL/GenBank/DDBJ databases">
        <title>30 novel species of actinomycetes from the DSMZ collection.</title>
        <authorList>
            <person name="Nouioui I."/>
        </authorList>
    </citation>
    <scope>NUCLEOTIDE SEQUENCE [LARGE SCALE GENOMIC DNA]</scope>
    <source>
        <strain evidence="2">DSM 42041</strain>
    </source>
</reference>
<comment type="caution">
    <text evidence="1">The sequence shown here is derived from an EMBL/GenBank/DDBJ whole genome shotgun (WGS) entry which is preliminary data.</text>
</comment>
<organism evidence="1 2">
    <name type="scientific">Streptomyces hazeniae</name>
    <dbReference type="NCBI Taxonomy" id="3075538"/>
    <lineage>
        <taxon>Bacteria</taxon>
        <taxon>Bacillati</taxon>
        <taxon>Actinomycetota</taxon>
        <taxon>Actinomycetes</taxon>
        <taxon>Kitasatosporales</taxon>
        <taxon>Streptomycetaceae</taxon>
        <taxon>Streptomyces</taxon>
    </lineage>
</organism>
<evidence type="ECO:0000313" key="1">
    <source>
        <dbReference type="EMBL" id="MDT0382827.1"/>
    </source>
</evidence>
<dbReference type="Proteomes" id="UP001183414">
    <property type="component" value="Unassembled WGS sequence"/>
</dbReference>
<protein>
    <submittedName>
        <fullName evidence="1">Amine oxidase</fullName>
    </submittedName>
</protein>
<sequence length="51" mass="5093">VYTPESVAAQAGLPALSGPVTAYAGAYHGWGFHEDGCRSGAEAAAALGVTW</sequence>
<accession>A0ABU2P0Q0</accession>